<name>A0ACD4NVE6_9HYPH</name>
<evidence type="ECO:0000313" key="2">
    <source>
        <dbReference type="Proteomes" id="UP001163223"/>
    </source>
</evidence>
<organism evidence="1 2">
    <name type="scientific">Antarcticirhabdus aurantiaca</name>
    <dbReference type="NCBI Taxonomy" id="2606717"/>
    <lineage>
        <taxon>Bacteria</taxon>
        <taxon>Pseudomonadati</taxon>
        <taxon>Pseudomonadota</taxon>
        <taxon>Alphaproteobacteria</taxon>
        <taxon>Hyphomicrobiales</taxon>
        <taxon>Aurantimonadaceae</taxon>
        <taxon>Antarcticirhabdus</taxon>
    </lineage>
</organism>
<sequence>MALSAIVPAAFALLASSPPGHAEPAPPEWSGPLHGLAVAVPKGWSSRLEEGPGARAVVLTCETETCKSTQESCTITVPNSAIPGLPVPGAWLVAFTIGDEAEADILEDAREGSEITAGPETVWIGRQSWYAAETMAPYGWKSLYQATTVVGGRFVKVRCSTCDRSDQRFDFARSLLSKVRLAR</sequence>
<accession>A0ACD4NVE6</accession>
<dbReference type="Proteomes" id="UP001163223">
    <property type="component" value="Chromosome"/>
</dbReference>
<reference evidence="1" key="1">
    <citation type="submission" date="2022-11" db="EMBL/GenBank/DDBJ databases">
        <title>beta-Carotene-producing bacterium, Jeongeuplla avenae sp. nov., alleviates the salt stress of Arabidopsis seedlings.</title>
        <authorList>
            <person name="Jiang L."/>
            <person name="Lee J."/>
        </authorList>
    </citation>
    <scope>NUCLEOTIDE SEQUENCE</scope>
    <source>
        <strain evidence="1">DY_R2A_6</strain>
    </source>
</reference>
<dbReference type="EMBL" id="CP113520">
    <property type="protein sequence ID" value="WAJ30701.1"/>
    <property type="molecule type" value="Genomic_DNA"/>
</dbReference>
<evidence type="ECO:0000313" key="1">
    <source>
        <dbReference type="EMBL" id="WAJ30701.1"/>
    </source>
</evidence>
<protein>
    <submittedName>
        <fullName evidence="1">Uncharacterized protein</fullName>
    </submittedName>
</protein>
<gene>
    <name evidence="1" type="ORF">OXU80_11050</name>
</gene>
<keyword evidence="2" id="KW-1185">Reference proteome</keyword>
<proteinExistence type="predicted"/>